<evidence type="ECO:0000313" key="3">
    <source>
        <dbReference type="EMBL" id="CAL6102176.1"/>
    </source>
</evidence>
<accession>A0AA86UCD7</accession>
<dbReference type="InterPro" id="IPR027417">
    <property type="entry name" value="P-loop_NTPase"/>
</dbReference>
<keyword evidence="4" id="KW-1185">Reference proteome</keyword>
<dbReference type="SUPFAM" id="SSF52540">
    <property type="entry name" value="P-loop containing nucleoside triphosphate hydrolases"/>
    <property type="match status" value="1"/>
</dbReference>
<protein>
    <submittedName>
        <fullName evidence="2">Pentapeptide repeats-containing protein</fullName>
    </submittedName>
    <submittedName>
        <fullName evidence="3">Pentapeptide_repeats-containing protein</fullName>
    </submittedName>
</protein>
<evidence type="ECO:0000313" key="2">
    <source>
        <dbReference type="EMBL" id="CAI9936628.1"/>
    </source>
</evidence>
<dbReference type="EMBL" id="CATOUU010000638">
    <property type="protein sequence ID" value="CAI9936628.1"/>
    <property type="molecule type" value="Genomic_DNA"/>
</dbReference>
<evidence type="ECO:0000256" key="1">
    <source>
        <dbReference type="SAM" id="Coils"/>
    </source>
</evidence>
<proteinExistence type="predicted"/>
<evidence type="ECO:0000313" key="4">
    <source>
        <dbReference type="Proteomes" id="UP001642409"/>
    </source>
</evidence>
<dbReference type="EMBL" id="CAXDID020000552">
    <property type="protein sequence ID" value="CAL6102176.1"/>
    <property type="molecule type" value="Genomic_DNA"/>
</dbReference>
<dbReference type="Proteomes" id="UP001642409">
    <property type="component" value="Unassembled WGS sequence"/>
</dbReference>
<keyword evidence="1" id="KW-0175">Coiled coil</keyword>
<comment type="caution">
    <text evidence="2">The sequence shown here is derived from an EMBL/GenBank/DDBJ whole genome shotgun (WGS) entry which is preliminary data.</text>
</comment>
<reference evidence="3 4" key="2">
    <citation type="submission" date="2024-07" db="EMBL/GenBank/DDBJ databases">
        <authorList>
            <person name="Akdeniz Z."/>
        </authorList>
    </citation>
    <scope>NUCLEOTIDE SEQUENCE [LARGE SCALE GENOMIC DNA]</scope>
</reference>
<organism evidence="2">
    <name type="scientific">Hexamita inflata</name>
    <dbReference type="NCBI Taxonomy" id="28002"/>
    <lineage>
        <taxon>Eukaryota</taxon>
        <taxon>Metamonada</taxon>
        <taxon>Diplomonadida</taxon>
        <taxon>Hexamitidae</taxon>
        <taxon>Hexamitinae</taxon>
        <taxon>Hexamita</taxon>
    </lineage>
</organism>
<dbReference type="Gene3D" id="3.40.50.300">
    <property type="entry name" value="P-loop containing nucleotide triphosphate hydrolases"/>
    <property type="match status" value="1"/>
</dbReference>
<reference evidence="2" key="1">
    <citation type="submission" date="2023-06" db="EMBL/GenBank/DDBJ databases">
        <authorList>
            <person name="Kurt Z."/>
        </authorList>
    </citation>
    <scope>NUCLEOTIDE SEQUENCE</scope>
</reference>
<gene>
    <name evidence="2" type="ORF">HINF_LOCUS24273</name>
    <name evidence="3" type="ORF">HINF_LOCUS71542</name>
</gene>
<feature type="coiled-coil region" evidence="1">
    <location>
        <begin position="384"/>
        <end position="434"/>
    </location>
</feature>
<sequence>MGCANNIDTLPQKYSGVDVKQTLQISDDDGNDSEVYKYIGNLSSGVAGGDVDMYMEAIQQLQKILAGNQIKCDNPIKHFTDIMSFLSGTDAMGIDAWKKREIADIAGKMIHRVYLKNKQQGIPVAQSVKDGWLDQIKQVENLINNKLIRQNGLEFEIDCMRAGINVLSIGQNDIKDKVMGIVQQMITASINAVKGDYSGLISLGKDMLGMLITYGGTSNKMNEFWYLKVMAMSYTHGLSAINQEMLGQVIQILTESKNGDWHVCYAGLHAISKAIDTDIQIDAGKLECKKLDLTEAIKMVEQFSLQETSLCGWRLREKVAQICIEQADNKTYGDKLTKVLLDLQIKEKNSDVKKTLQNPDYIKSVKARLQKEWKAKETDEEAAARKQQEQLDRIEALVKQAAQNNDQASVQLYKQQYEEEAKAQKEAMESFQALSKTLDVQIGFVDDINKQLEKQAAMLGNISDTLKNVETALLGRDDSVILQTVINNIRQNVDSWADEITQYTPLSCADKTDLLEATIQFINSDKLTMLIQGAEQSGKSTFCKFFSQKMLEMNKIPVYVDMESCSNKMKVIEGALSDLRLSAAEIDKFKDAAEFVLIIDGYEKTKTFKNLYATNNMQKWKCKVIFTSQSEFIATNTSYAKCFTYKNENSFVDVKIAKNE</sequence>
<dbReference type="AlphaFoldDB" id="A0AA86UCD7"/>
<name>A0AA86UCD7_9EUKA</name>